<dbReference type="PROSITE" id="PS50943">
    <property type="entry name" value="HTH_CROC1"/>
    <property type="match status" value="1"/>
</dbReference>
<dbReference type="RefSeq" id="WP_349878820.1">
    <property type="nucleotide sequence ID" value="NZ_CP157974.1"/>
</dbReference>
<dbReference type="SUPFAM" id="SSF47413">
    <property type="entry name" value="lambda repressor-like DNA-binding domains"/>
    <property type="match status" value="1"/>
</dbReference>
<sequence length="437" mass="47701">MVPESFWEHEPVRLALVSRHLGRVIRAYRYHPYHGRNPLPQSVVAGWLGITQAQLSRIENGPALVHLDRLAHWATLLKIPPARLWFALPGEPAPTLLSGARVEEGGSTNRRQFHALAALAGVQAGSGLDLLTAGAEPPPNLGMEQVRYAASLVDQFRSADAAVGADALCDIAMQVHKRLSAWAEQTAYSRSVGEALQSALSHLAIQAAWLAIDADRRPEARPYLNEAIARARIADDARVEVRALACMSLLLREERPAEAMHCADAALRAAAGWTTPRLTTLLHLRSAHAHAILRDTFGFEREMTKARSAFEVGSHEDDLPFISFVTEQEVTAINGLSYLALDRPDRAAACFRAITASPPDAHRRNRVYSTVQLARASIRQGDVPGAAQAALAVLPELRQVRSGRTLRVLAEVRSGLDAHRAVSEARQFFDVYDGSLA</sequence>
<dbReference type="InterPro" id="IPR010982">
    <property type="entry name" value="Lambda_DNA-bd_dom_sf"/>
</dbReference>
<dbReference type="InterPro" id="IPR001387">
    <property type="entry name" value="Cro/C1-type_HTH"/>
</dbReference>
<gene>
    <name evidence="2" type="ORF">ABIH81_02445</name>
</gene>
<feature type="domain" description="HTH cro/C1-type" evidence="1">
    <location>
        <begin position="48"/>
        <end position="84"/>
    </location>
</feature>
<accession>A0AAU7R4T8</accession>
<dbReference type="GO" id="GO:0003677">
    <property type="term" value="F:DNA binding"/>
    <property type="evidence" value="ECO:0007669"/>
    <property type="project" value="InterPro"/>
</dbReference>
<reference evidence="2" key="1">
    <citation type="submission" date="2024-06" db="EMBL/GenBank/DDBJ databases">
        <title>Micromonospora sp. strain HUAS YX12 genome sequences.</title>
        <authorList>
            <person name="Mo P."/>
        </authorList>
    </citation>
    <scope>NUCLEOTIDE SEQUENCE</scope>
    <source>
        <strain evidence="2">HUAS YX12</strain>
    </source>
</reference>
<name>A0AAU7R4T8_9ACTN</name>
<dbReference type="CDD" id="cd00093">
    <property type="entry name" value="HTH_XRE"/>
    <property type="match status" value="1"/>
</dbReference>
<dbReference type="EMBL" id="CP157974">
    <property type="protein sequence ID" value="XBT82385.1"/>
    <property type="molecule type" value="Genomic_DNA"/>
</dbReference>
<evidence type="ECO:0000259" key="1">
    <source>
        <dbReference type="PROSITE" id="PS50943"/>
    </source>
</evidence>
<protein>
    <submittedName>
        <fullName evidence="2">Helix-turn-helix transcriptional regulator</fullName>
    </submittedName>
</protein>
<dbReference type="AlphaFoldDB" id="A0AAU7R4T8"/>
<proteinExistence type="predicted"/>
<organism evidence="2">
    <name type="scientific">Micromonospora sp. HUAS YX12</name>
    <dbReference type="NCBI Taxonomy" id="3156396"/>
    <lineage>
        <taxon>Bacteria</taxon>
        <taxon>Bacillati</taxon>
        <taxon>Actinomycetota</taxon>
        <taxon>Actinomycetes</taxon>
        <taxon>Micromonosporales</taxon>
        <taxon>Micromonosporaceae</taxon>
        <taxon>Micromonospora</taxon>
    </lineage>
</organism>
<dbReference type="Gene3D" id="1.10.260.40">
    <property type="entry name" value="lambda repressor-like DNA-binding domains"/>
    <property type="match status" value="1"/>
</dbReference>
<evidence type="ECO:0000313" key="2">
    <source>
        <dbReference type="EMBL" id="XBT82385.1"/>
    </source>
</evidence>